<dbReference type="Proteomes" id="UP000035054">
    <property type="component" value="Unassembled WGS sequence"/>
</dbReference>
<dbReference type="Gene3D" id="1.20.120.20">
    <property type="entry name" value="Apolipoprotein"/>
    <property type="match status" value="1"/>
</dbReference>
<protein>
    <submittedName>
        <fullName evidence="2">Uncharacterized protein</fullName>
    </submittedName>
</protein>
<evidence type="ECO:0000313" key="2">
    <source>
        <dbReference type="EMBL" id="KKZ10384.1"/>
    </source>
</evidence>
<keyword evidence="1" id="KW-0175">Coiled coil</keyword>
<organism evidence="2 3">
    <name type="scientific">Candidatus Synechococcus spongiarum 142</name>
    <dbReference type="NCBI Taxonomy" id="1608213"/>
    <lineage>
        <taxon>Bacteria</taxon>
        <taxon>Bacillati</taxon>
        <taxon>Cyanobacteriota</taxon>
        <taxon>Cyanophyceae</taxon>
        <taxon>Synechococcales</taxon>
        <taxon>Synechococcaceae</taxon>
        <taxon>Synechococcus</taxon>
    </lineage>
</organism>
<dbReference type="EMBL" id="JXUO01000324">
    <property type="protein sequence ID" value="KKZ10384.1"/>
    <property type="molecule type" value="Genomic_DNA"/>
</dbReference>
<feature type="coiled-coil region" evidence="1">
    <location>
        <begin position="36"/>
        <end position="100"/>
    </location>
</feature>
<gene>
    <name evidence="2" type="ORF">TH68_10995</name>
</gene>
<dbReference type="SUPFAM" id="SSF58113">
    <property type="entry name" value="Apolipoprotein A-I"/>
    <property type="match status" value="1"/>
</dbReference>
<sequence length="114" mass="12888">MLPSLPSALAEWAQPSAWGAITTLLAVNWLETKACEARLKEEIKANEARLKEEIKASEARLNQRIDEIKTDMNQKINELKADMNQQIGELRADNRALGEKMDRMLDALLAVRQT</sequence>
<dbReference type="AlphaFoldDB" id="A0A6N3X640"/>
<name>A0A6N3X640_9SYNE</name>
<comment type="caution">
    <text evidence="2">The sequence shown here is derived from an EMBL/GenBank/DDBJ whole genome shotgun (WGS) entry which is preliminary data.</text>
</comment>
<evidence type="ECO:0000256" key="1">
    <source>
        <dbReference type="SAM" id="Coils"/>
    </source>
</evidence>
<reference evidence="2 3" key="1">
    <citation type="submission" date="2015-01" db="EMBL/GenBank/DDBJ databases">
        <title>Lifestyle Evolution in Cyanobacterial Symbionts of Sponges.</title>
        <authorList>
            <person name="Burgsdorf I."/>
            <person name="Slaby B.M."/>
            <person name="Handley K.M."/>
            <person name="Haber M."/>
            <person name="Blom J."/>
            <person name="Marshall C.W."/>
            <person name="Gilbert J.A."/>
            <person name="Hentschel U."/>
            <person name="Steindler L."/>
        </authorList>
    </citation>
    <scope>NUCLEOTIDE SEQUENCE [LARGE SCALE GENOMIC DNA]</scope>
    <source>
        <strain evidence="2">142</strain>
    </source>
</reference>
<accession>A0A6N3X640</accession>
<evidence type="ECO:0000313" key="3">
    <source>
        <dbReference type="Proteomes" id="UP000035054"/>
    </source>
</evidence>
<proteinExistence type="predicted"/>